<feature type="region of interest" description="Disordered" evidence="2">
    <location>
        <begin position="128"/>
        <end position="152"/>
    </location>
</feature>
<sequence length="237" mass="27747">MRIVQEKQLRARWKALRDKYRKLVAGEKYTASGRCANSIMANNWIHFKALGFLNTQLLPRKTESNFDGVTENSLKIVVDDINRPSTPRLDNKDHTNVQLEKPEKLYLLTDSEQSKSSLSSNMNIIYSKKRKHSVSPSSPLSGNRNKPLYIPKNRRPDWGKEIVELEKKKLALLEEKKNENTVKEDNDDLNFFQSLIPTIRDFTPLQKMRYRKRILEFTEEFLSENITVVDTDELKNY</sequence>
<evidence type="ECO:0000256" key="2">
    <source>
        <dbReference type="SAM" id="MobiDB-lite"/>
    </source>
</evidence>
<dbReference type="InterPro" id="IPR004210">
    <property type="entry name" value="BESS_motif"/>
</dbReference>
<dbReference type="Proteomes" id="UP001367676">
    <property type="component" value="Unassembled WGS sequence"/>
</dbReference>
<dbReference type="InterPro" id="IPR039353">
    <property type="entry name" value="TF_Adf1"/>
</dbReference>
<dbReference type="GO" id="GO:0005634">
    <property type="term" value="C:nucleus"/>
    <property type="evidence" value="ECO:0007669"/>
    <property type="project" value="UniProtKB-SubCell"/>
</dbReference>
<keyword evidence="5" id="KW-1185">Reference proteome</keyword>
<name>A0AAN9TZA3_9HEMI</name>
<feature type="domain" description="BESS" evidence="3">
    <location>
        <begin position="185"/>
        <end position="224"/>
    </location>
</feature>
<dbReference type="PANTHER" id="PTHR12243:SF67">
    <property type="entry name" value="COREPRESSOR OF PANGOLIN, ISOFORM A-RELATED"/>
    <property type="match status" value="1"/>
</dbReference>
<reference evidence="4 5" key="1">
    <citation type="submission" date="2024-03" db="EMBL/GenBank/DDBJ databases">
        <title>Adaptation during the transition from Ophiocordyceps entomopathogen to insect associate is accompanied by gene loss and intensified selection.</title>
        <authorList>
            <person name="Ward C.M."/>
            <person name="Onetto C.A."/>
            <person name="Borneman A.R."/>
        </authorList>
    </citation>
    <scope>NUCLEOTIDE SEQUENCE [LARGE SCALE GENOMIC DNA]</scope>
    <source>
        <strain evidence="4">AWRI1</strain>
        <tissue evidence="4">Single Adult Female</tissue>
    </source>
</reference>
<gene>
    <name evidence="4" type="ORF">V9T40_009285</name>
</gene>
<dbReference type="PROSITE" id="PS51031">
    <property type="entry name" value="BESS"/>
    <property type="match status" value="1"/>
</dbReference>
<dbReference type="Pfam" id="PF02944">
    <property type="entry name" value="BESS"/>
    <property type="match status" value="1"/>
</dbReference>
<keyword evidence="1" id="KW-0539">Nucleus</keyword>
<dbReference type="GO" id="GO:0003677">
    <property type="term" value="F:DNA binding"/>
    <property type="evidence" value="ECO:0007669"/>
    <property type="project" value="InterPro"/>
</dbReference>
<comment type="caution">
    <text evidence="4">The sequence shown here is derived from an EMBL/GenBank/DDBJ whole genome shotgun (WGS) entry which is preliminary data.</text>
</comment>
<comment type="subcellular location">
    <subcellularLocation>
        <location evidence="1">Nucleus</location>
    </subcellularLocation>
</comment>
<evidence type="ECO:0000259" key="3">
    <source>
        <dbReference type="PROSITE" id="PS51031"/>
    </source>
</evidence>
<evidence type="ECO:0000313" key="5">
    <source>
        <dbReference type="Proteomes" id="UP001367676"/>
    </source>
</evidence>
<proteinExistence type="predicted"/>
<feature type="compositionally biased region" description="Polar residues" evidence="2">
    <location>
        <begin position="134"/>
        <end position="144"/>
    </location>
</feature>
<evidence type="ECO:0000256" key="1">
    <source>
        <dbReference type="PROSITE-ProRule" id="PRU00371"/>
    </source>
</evidence>
<protein>
    <recommendedName>
        <fullName evidence="3">BESS domain-containing protein</fullName>
    </recommendedName>
</protein>
<evidence type="ECO:0000313" key="4">
    <source>
        <dbReference type="EMBL" id="KAK7601844.1"/>
    </source>
</evidence>
<dbReference type="AlphaFoldDB" id="A0AAN9TZA3"/>
<organism evidence="4 5">
    <name type="scientific">Parthenolecanium corni</name>
    <dbReference type="NCBI Taxonomy" id="536013"/>
    <lineage>
        <taxon>Eukaryota</taxon>
        <taxon>Metazoa</taxon>
        <taxon>Ecdysozoa</taxon>
        <taxon>Arthropoda</taxon>
        <taxon>Hexapoda</taxon>
        <taxon>Insecta</taxon>
        <taxon>Pterygota</taxon>
        <taxon>Neoptera</taxon>
        <taxon>Paraneoptera</taxon>
        <taxon>Hemiptera</taxon>
        <taxon>Sternorrhyncha</taxon>
        <taxon>Coccoidea</taxon>
        <taxon>Coccidae</taxon>
        <taxon>Parthenolecanium</taxon>
    </lineage>
</organism>
<dbReference type="EMBL" id="JBBCAQ010000010">
    <property type="protein sequence ID" value="KAK7601844.1"/>
    <property type="molecule type" value="Genomic_DNA"/>
</dbReference>
<dbReference type="PANTHER" id="PTHR12243">
    <property type="entry name" value="MADF DOMAIN TRANSCRIPTION FACTOR"/>
    <property type="match status" value="1"/>
</dbReference>
<accession>A0AAN9TZA3</accession>